<feature type="transmembrane region" description="Helical" evidence="5">
    <location>
        <begin position="12"/>
        <end position="34"/>
    </location>
</feature>
<keyword evidence="2" id="KW-0326">Glycosidase</keyword>
<protein>
    <submittedName>
        <fullName evidence="7">Ig-like domain-containing protein</fullName>
    </submittedName>
</protein>
<dbReference type="Proteomes" id="UP001235064">
    <property type="component" value="Unassembled WGS sequence"/>
</dbReference>
<dbReference type="InterPro" id="IPR036116">
    <property type="entry name" value="FN3_sf"/>
</dbReference>
<dbReference type="SMART" id="SM00060">
    <property type="entry name" value="FN3"/>
    <property type="match status" value="5"/>
</dbReference>
<feature type="compositionally biased region" description="Low complexity" evidence="4">
    <location>
        <begin position="1916"/>
        <end position="1928"/>
    </location>
</feature>
<reference evidence="7 8" key="1">
    <citation type="submission" date="2023-06" db="EMBL/GenBank/DDBJ databases">
        <title>Microbacterium sp. nov., isolated from a waste landfill.</title>
        <authorList>
            <person name="Wen W."/>
        </authorList>
    </citation>
    <scope>NUCLEOTIDE SEQUENCE [LARGE SCALE GENOMIC DNA]</scope>
    <source>
        <strain evidence="7 8">ASV49</strain>
    </source>
</reference>
<dbReference type="Gene3D" id="2.60.40.10">
    <property type="entry name" value="Immunoglobulins"/>
    <property type="match status" value="3"/>
</dbReference>
<feature type="region of interest" description="Disordered" evidence="4">
    <location>
        <begin position="360"/>
        <end position="410"/>
    </location>
</feature>
<feature type="region of interest" description="Disordered" evidence="4">
    <location>
        <begin position="1531"/>
        <end position="1559"/>
    </location>
</feature>
<dbReference type="PANTHER" id="PTHR13817:SF73">
    <property type="entry name" value="FIBRONECTIN TYPE-III DOMAIN-CONTAINING PROTEIN"/>
    <property type="match status" value="1"/>
</dbReference>
<dbReference type="InterPro" id="IPR013783">
    <property type="entry name" value="Ig-like_fold"/>
</dbReference>
<feature type="region of interest" description="Disordered" evidence="4">
    <location>
        <begin position="1916"/>
        <end position="1943"/>
    </location>
</feature>
<dbReference type="Gene3D" id="2.60.40.60">
    <property type="entry name" value="Cadherins"/>
    <property type="match status" value="1"/>
</dbReference>
<dbReference type="InterPro" id="IPR050964">
    <property type="entry name" value="Striated_Muscle_Regulatory"/>
</dbReference>
<dbReference type="CDD" id="cd11304">
    <property type="entry name" value="Cadherin_repeat"/>
    <property type="match status" value="1"/>
</dbReference>
<feature type="domain" description="Fibronectin type-III" evidence="6">
    <location>
        <begin position="1463"/>
        <end position="1552"/>
    </location>
</feature>
<dbReference type="PROSITE" id="PS50853">
    <property type="entry name" value="FN3"/>
    <property type="match status" value="3"/>
</dbReference>
<dbReference type="Pfam" id="PF17963">
    <property type="entry name" value="Big_9"/>
    <property type="match status" value="7"/>
</dbReference>
<keyword evidence="3" id="KW-0624">Polysaccharide degradation</keyword>
<evidence type="ECO:0000256" key="3">
    <source>
        <dbReference type="ARBA" id="ARBA00023326"/>
    </source>
</evidence>
<evidence type="ECO:0000256" key="1">
    <source>
        <dbReference type="ARBA" id="ARBA00022737"/>
    </source>
</evidence>
<dbReference type="SUPFAM" id="SSF49265">
    <property type="entry name" value="Fibronectin type III"/>
    <property type="match status" value="2"/>
</dbReference>
<dbReference type="PANTHER" id="PTHR13817">
    <property type="entry name" value="TITIN"/>
    <property type="match status" value="1"/>
</dbReference>
<dbReference type="PRINTS" id="PR00014">
    <property type="entry name" value="FNTYPEIII"/>
</dbReference>
<keyword evidence="3" id="KW-0119">Carbohydrate metabolism</keyword>
<keyword evidence="5" id="KW-0472">Membrane</keyword>
<keyword evidence="5" id="KW-0812">Transmembrane</keyword>
<keyword evidence="8" id="KW-1185">Reference proteome</keyword>
<feature type="region of interest" description="Disordered" evidence="4">
    <location>
        <begin position="1726"/>
        <end position="1757"/>
    </location>
</feature>
<organism evidence="7 8">
    <name type="scientific">Microbacterium candidum</name>
    <dbReference type="NCBI Taxonomy" id="3041922"/>
    <lineage>
        <taxon>Bacteria</taxon>
        <taxon>Bacillati</taxon>
        <taxon>Actinomycetota</taxon>
        <taxon>Actinomycetes</taxon>
        <taxon>Micrococcales</taxon>
        <taxon>Microbacteriaceae</taxon>
        <taxon>Microbacterium</taxon>
    </lineage>
</organism>
<name>A0ABT7MUS1_9MICO</name>
<dbReference type="InterPro" id="IPR015919">
    <property type="entry name" value="Cadherin-like_sf"/>
</dbReference>
<evidence type="ECO:0000256" key="2">
    <source>
        <dbReference type="ARBA" id="ARBA00023295"/>
    </source>
</evidence>
<dbReference type="NCBIfam" id="NF012211">
    <property type="entry name" value="tand_rpt_95"/>
    <property type="match status" value="2"/>
</dbReference>
<keyword evidence="5" id="KW-1133">Transmembrane helix</keyword>
<evidence type="ECO:0000313" key="7">
    <source>
        <dbReference type="EMBL" id="MDL9978197.1"/>
    </source>
</evidence>
<feature type="compositionally biased region" description="Low complexity" evidence="4">
    <location>
        <begin position="1743"/>
        <end position="1754"/>
    </location>
</feature>
<evidence type="ECO:0000256" key="4">
    <source>
        <dbReference type="SAM" id="MobiDB-lite"/>
    </source>
</evidence>
<evidence type="ECO:0000259" key="6">
    <source>
        <dbReference type="PROSITE" id="PS50853"/>
    </source>
</evidence>
<dbReference type="SUPFAM" id="SSF49313">
    <property type="entry name" value="Cadherin-like"/>
    <property type="match status" value="1"/>
</dbReference>
<dbReference type="EMBL" id="JASXSZ010000001">
    <property type="protein sequence ID" value="MDL9978197.1"/>
    <property type="molecule type" value="Genomic_DNA"/>
</dbReference>
<dbReference type="Gene3D" id="2.60.40.3440">
    <property type="match status" value="2"/>
</dbReference>
<proteinExistence type="predicted"/>
<keyword evidence="1" id="KW-0677">Repeat</keyword>
<evidence type="ECO:0000313" key="8">
    <source>
        <dbReference type="Proteomes" id="UP001235064"/>
    </source>
</evidence>
<feature type="domain" description="Fibronectin type-III" evidence="6">
    <location>
        <begin position="1648"/>
        <end position="1747"/>
    </location>
</feature>
<accession>A0ABT7MUS1</accession>
<feature type="domain" description="Fibronectin type-III" evidence="6">
    <location>
        <begin position="1553"/>
        <end position="1644"/>
    </location>
</feature>
<evidence type="ECO:0000256" key="5">
    <source>
        <dbReference type="SAM" id="Phobius"/>
    </source>
</evidence>
<feature type="compositionally biased region" description="Polar residues" evidence="4">
    <location>
        <begin position="1531"/>
        <end position="1545"/>
    </location>
</feature>
<dbReference type="Pfam" id="PF00041">
    <property type="entry name" value="fn3"/>
    <property type="match status" value="3"/>
</dbReference>
<dbReference type="InterPro" id="IPR003961">
    <property type="entry name" value="FN3_dom"/>
</dbReference>
<keyword evidence="2" id="KW-0378">Hydrolase</keyword>
<dbReference type="Gene3D" id="2.60.40.2810">
    <property type="match status" value="1"/>
</dbReference>
<gene>
    <name evidence="7" type="ORF">QSV35_02525</name>
</gene>
<sequence>MKVFGWLRARPRALASGGIVTVAAVALTTMAFLYQGMPTAKVDLNDGGVWVTKTSAMLVGHFNDQSKLLDGGVRAASRNIDVLQSGNTVVVVDDSASTATVVDPAMVTLGGSGHLPAGAKVVLGGSTVAVLNDGELRIVPASTMASFDAAKVKPVVDLGPGADVAVGTDGTVHAVSAKTREIVDIPTDPQGQPGQPARHGLGDLGDKAKPTITAVGATAVVLDATSGTVLTEDGLKATIDRPDGAVLQQPSPDADGVVIATSDALLRVPFDGSAVQKKSAGGTGTAAAPVQLAGCSYGVWSGSARFVRECPGAGDDLVKAVPGATSSAKLLFRTNRDVVVLNDVAGGTAWAVSGKLQRVDNWDDVTPPEGKDQQTDDQTDQTVQTSLPKRSEINHPPTANPDDYGVRPGRTTILPVLENDTDPDGDVLTASAPPTTRLGTIQRIQDGGALQITVPADATGGDSFKYTADDGRGGTSQATVTLTVHPWSENSAPVQSRQTTLTMETGGTLSYNVLPDWKDPDGDEMMLLGVEAPKGDEVQFTPDGTITYRAVSGALGPRDLTLHVSDGSKVGTGVLHVNVLTAGSTSPVANADHIVVRAGDTATVSPLANDYTTGVEPLRLTRIDNVPGLTLTPDYNAGTFTVRSDIVGTYYVQYLVAAGSPTAAGVVRVDVIDSAQSDLPPVAVRDIALVHAGGETLVNVLANDSDPSGGILVVQSVQVPAGSGVTAAVLNHDTVRIGDQGMAAGQVIVSYTISNGRKSANGSIVVIPLPAPSVLRPPVARDDTAVVRAGDVVTIPVLENDTDPDGGTLHVVPQLVAPLPDPKSGEIFVAQDTVRFRASDTPGTVHATYEVVNDSGQKDAAYITIQVVPVNKETNQAPQPKELVARVLAGTTVHIQVPLDGIDPDGDSVTLEGIASAPSQGRVVSVGPAEIVYQAFDTAFGGDSFTYRVRDRLGAEATATIRVGIAPSPTVNQAPYAVKDAVTVRPGRTISVPVLANDSDPNGDQIGLVANGLILPQNADFTAKVVGSRVEVTAPNHPEQTSLQYTIRNAHGAQAIGVVQITVKADVPLVPPIARDDYVGAADVKNGGADIDVLANDEDPDGTVSDLKLTFDDPGVRVVSGGKVHVTLTDADQLIMYTVTDPDGLTGSAFIHVPGKNSLPPSLVSTSAVEVKSGQSIELPLAQYVRSASGGRVILTEAAKVSAVHSNGGSLAKDATTLVYTSAPGYFGPDALTFEVTDGTGPDDPNGHKATLTIPITVLPPDNQPPTFINGQLSVAPGETASSLDLRGLTSDPDKGDLAKVTYQIEGGTPQGVSASIDGGTLKVSAEASTPKGTVATLRIRLTDGVTTPVEGTVTVTVAASTRPLATANDDVVDQAHQGTTVSVSVLDNDFNPFPDKPLKLLAAAVATGSGTATVNGSKVDVAIAKDYVGQMVVRYRVQDATGDPDREVEGRILLTVQGRPGQPGVPTVTSVQDRTVVLNWTPPVDNGAPITGYTVQSVAGGYSKQCASTTCTLDGLTNNVEYNFTVTATNSVGTSDPSLPSQTARPDARPDTPQAPTTVFGDKSIKVSWATPSTPGSPVQSYNLQISPAPPSGVAEQEGVTGNSITWSGLENGTAYQVRVQARNLAPDPSSWSDYSLSTIPAAPPAAPAQPTTQRLQPLGTQSQIEVDWAAPANNGDAIANYQLDVMQGTNVVNSLTVAGTSTSQAINLPNSTTDYTFRVRASNKAGPGAWSPTSAPRRAFATPGTPGTPTATDGNNQVTVSFAAADGNGATASEVKYQYSVNGGAWLGDWVSGGSGTGATITGVIGNGHVNNNGTYKISVRAYTTLDGVTYSGNGSAQSNAAQPYGPIGNPTATAGANGTSITFSWSSPARNGRDITTQVLIDGAAASSNASGSITRSYPYSQTHTITVHTTAAGQTTTASASARTVDPPPPPQPDSWASRGPSVYTSDCSTSGCAYVVFNVKNWVAGNYTLNCHDNTGSWSYNTYYVPANGSVQLYCYTGYTGSPVWVGYSGPGGSGNSRSVIW</sequence>
<comment type="caution">
    <text evidence="7">The sequence shown here is derived from an EMBL/GenBank/DDBJ whole genome shotgun (WGS) entry which is preliminary data.</text>
</comment>
<dbReference type="RefSeq" id="WP_286286386.1">
    <property type="nucleotide sequence ID" value="NZ_JASXSZ010000001.1"/>
</dbReference>
<dbReference type="CDD" id="cd00063">
    <property type="entry name" value="FN3"/>
    <property type="match status" value="3"/>
</dbReference>